<comment type="similarity">
    <text evidence="1">Belongs to the ABC transporter superfamily.</text>
</comment>
<protein>
    <submittedName>
        <fullName evidence="7">ABC transporter</fullName>
    </submittedName>
</protein>
<dbReference type="CDD" id="cd03220">
    <property type="entry name" value="ABC_KpsT_Wzt"/>
    <property type="match status" value="1"/>
</dbReference>
<evidence type="ECO:0000256" key="3">
    <source>
        <dbReference type="ARBA" id="ARBA00022741"/>
    </source>
</evidence>
<dbReference type="InterPro" id="IPR027417">
    <property type="entry name" value="P-loop_NTPase"/>
</dbReference>
<dbReference type="Pfam" id="PF00005">
    <property type="entry name" value="ABC_tran"/>
    <property type="match status" value="1"/>
</dbReference>
<keyword evidence="3" id="KW-0547">Nucleotide-binding</keyword>
<reference evidence="7 8" key="1">
    <citation type="submission" date="2017-10" db="EMBL/GenBank/DDBJ databases">
        <title>Bacillus sp. nov., a halophilic bacterium isolated from a Yangshapao Lake.</title>
        <authorList>
            <person name="Wang H."/>
        </authorList>
    </citation>
    <scope>NUCLEOTIDE SEQUENCE [LARGE SCALE GENOMIC DNA]</scope>
    <source>
        <strain evidence="7 8">YSP-3</strain>
    </source>
</reference>
<evidence type="ECO:0000259" key="6">
    <source>
        <dbReference type="PROSITE" id="PS50893"/>
    </source>
</evidence>
<dbReference type="PROSITE" id="PS50893">
    <property type="entry name" value="ABC_TRANSPORTER_2"/>
    <property type="match status" value="1"/>
</dbReference>
<keyword evidence="5" id="KW-1278">Translocase</keyword>
<evidence type="ECO:0000256" key="2">
    <source>
        <dbReference type="ARBA" id="ARBA00022448"/>
    </source>
</evidence>
<dbReference type="Proteomes" id="UP000248066">
    <property type="component" value="Unassembled WGS sequence"/>
</dbReference>
<evidence type="ECO:0000256" key="4">
    <source>
        <dbReference type="ARBA" id="ARBA00022840"/>
    </source>
</evidence>
<dbReference type="Gene3D" id="3.40.50.300">
    <property type="entry name" value="P-loop containing nucleotide triphosphate hydrolases"/>
    <property type="match status" value="1"/>
</dbReference>
<dbReference type="PANTHER" id="PTHR46743:SF2">
    <property type="entry name" value="TEICHOIC ACIDS EXPORT ATP-BINDING PROTEIN TAGH"/>
    <property type="match status" value="1"/>
</dbReference>
<dbReference type="GO" id="GO:0005524">
    <property type="term" value="F:ATP binding"/>
    <property type="evidence" value="ECO:0007669"/>
    <property type="project" value="UniProtKB-KW"/>
</dbReference>
<dbReference type="InterPro" id="IPR050683">
    <property type="entry name" value="Bact_Polysacc_Export_ATP-bd"/>
</dbReference>
<dbReference type="AlphaFoldDB" id="A0A2W0HGE3"/>
<dbReference type="PANTHER" id="PTHR46743">
    <property type="entry name" value="TEICHOIC ACIDS EXPORT ATP-BINDING PROTEIN TAGH"/>
    <property type="match status" value="1"/>
</dbReference>
<dbReference type="GO" id="GO:0140359">
    <property type="term" value="F:ABC-type transporter activity"/>
    <property type="evidence" value="ECO:0007669"/>
    <property type="project" value="InterPro"/>
</dbReference>
<evidence type="ECO:0000256" key="5">
    <source>
        <dbReference type="ARBA" id="ARBA00022967"/>
    </source>
</evidence>
<proteinExistence type="inferred from homology"/>
<sequence>MSIEKVIEIDHISVSYPEKKTTFMNLRKDKGGDYQALRDISFDVHKGEVLGIIGRNGSGKSTLLKILSGLIEPDEGSVRLHQQTPVLLSLGAGFDPELSGIDNIYLNGLFLGQSKKKIDEKLEEILDYADIGNFVYKPVRTYSSGMKARLAFSTAITLDPDILLIDEILGVGDQQFKEKSKETILEKIRQDRTVILVTHSAGLVKEICERVVWIHKGEQKAVGSTKDVLPQYNEFMKAEKAKKQQ</sequence>
<evidence type="ECO:0000313" key="8">
    <source>
        <dbReference type="Proteomes" id="UP000248066"/>
    </source>
</evidence>
<dbReference type="PROSITE" id="PS00211">
    <property type="entry name" value="ABC_TRANSPORTER_1"/>
    <property type="match status" value="1"/>
</dbReference>
<dbReference type="GO" id="GO:0016887">
    <property type="term" value="F:ATP hydrolysis activity"/>
    <property type="evidence" value="ECO:0007669"/>
    <property type="project" value="InterPro"/>
</dbReference>
<dbReference type="EMBL" id="PDOF01000003">
    <property type="protein sequence ID" value="PYZ95879.1"/>
    <property type="molecule type" value="Genomic_DNA"/>
</dbReference>
<dbReference type="InterPro" id="IPR015860">
    <property type="entry name" value="ABC_transpr_TagH-like"/>
</dbReference>
<dbReference type="SMART" id="SM00382">
    <property type="entry name" value="AAA"/>
    <property type="match status" value="1"/>
</dbReference>
<feature type="domain" description="ABC transporter" evidence="6">
    <location>
        <begin position="21"/>
        <end position="241"/>
    </location>
</feature>
<accession>A0A2W0HGE3</accession>
<name>A0A2W0HGE3_9BACI</name>
<evidence type="ECO:0000256" key="1">
    <source>
        <dbReference type="ARBA" id="ARBA00005417"/>
    </source>
</evidence>
<evidence type="ECO:0000313" key="7">
    <source>
        <dbReference type="EMBL" id="PYZ95879.1"/>
    </source>
</evidence>
<dbReference type="OrthoDB" id="9778870at2"/>
<dbReference type="InterPro" id="IPR017871">
    <property type="entry name" value="ABC_transporter-like_CS"/>
</dbReference>
<organism evidence="7 8">
    <name type="scientific">Alteribacter lacisalsi</name>
    <dbReference type="NCBI Taxonomy" id="2045244"/>
    <lineage>
        <taxon>Bacteria</taxon>
        <taxon>Bacillati</taxon>
        <taxon>Bacillota</taxon>
        <taxon>Bacilli</taxon>
        <taxon>Bacillales</taxon>
        <taxon>Bacillaceae</taxon>
        <taxon>Alteribacter</taxon>
    </lineage>
</organism>
<keyword evidence="4" id="KW-0067">ATP-binding</keyword>
<dbReference type="InterPro" id="IPR003439">
    <property type="entry name" value="ABC_transporter-like_ATP-bd"/>
</dbReference>
<gene>
    <name evidence="7" type="ORF">CR205_15985</name>
</gene>
<dbReference type="SUPFAM" id="SSF52540">
    <property type="entry name" value="P-loop containing nucleoside triphosphate hydrolases"/>
    <property type="match status" value="1"/>
</dbReference>
<keyword evidence="8" id="KW-1185">Reference proteome</keyword>
<dbReference type="InterPro" id="IPR003593">
    <property type="entry name" value="AAA+_ATPase"/>
</dbReference>
<dbReference type="RefSeq" id="WP_110521156.1">
    <property type="nucleotide sequence ID" value="NZ_PDOF01000003.1"/>
</dbReference>
<dbReference type="GO" id="GO:0016020">
    <property type="term" value="C:membrane"/>
    <property type="evidence" value="ECO:0007669"/>
    <property type="project" value="InterPro"/>
</dbReference>
<comment type="caution">
    <text evidence="7">The sequence shown here is derived from an EMBL/GenBank/DDBJ whole genome shotgun (WGS) entry which is preliminary data.</text>
</comment>
<keyword evidence="2" id="KW-0813">Transport</keyword>